<dbReference type="InterPro" id="IPR010046">
    <property type="entry name" value="Mopterin_OxRdtse_a_bac"/>
</dbReference>
<evidence type="ECO:0000256" key="3">
    <source>
        <dbReference type="ARBA" id="ARBA00023014"/>
    </source>
</evidence>
<dbReference type="NCBIfam" id="TIGR01701">
    <property type="entry name" value="Fdhalpha-like"/>
    <property type="match status" value="1"/>
</dbReference>
<dbReference type="PANTHER" id="PTHR43105">
    <property type="entry name" value="RESPIRATORY NITRATE REDUCTASE"/>
    <property type="match status" value="1"/>
</dbReference>
<dbReference type="GO" id="GO:0030151">
    <property type="term" value="F:molybdenum ion binding"/>
    <property type="evidence" value="ECO:0007669"/>
    <property type="project" value="InterPro"/>
</dbReference>
<dbReference type="Gene3D" id="2.40.40.20">
    <property type="match status" value="1"/>
</dbReference>
<dbReference type="InterPro" id="IPR006656">
    <property type="entry name" value="Mopterin_OxRdtase"/>
</dbReference>
<dbReference type="Gene3D" id="3.40.228.10">
    <property type="entry name" value="Dimethylsulfoxide Reductase, domain 2"/>
    <property type="match status" value="1"/>
</dbReference>
<comment type="caution">
    <text evidence="7">The sequence shown here is derived from an EMBL/GenBank/DDBJ whole genome shotgun (WGS) entry which is preliminary data.</text>
</comment>
<dbReference type="Proteomes" id="UP000243002">
    <property type="component" value="Unassembled WGS sequence"/>
</dbReference>
<evidence type="ECO:0000259" key="6">
    <source>
        <dbReference type="Pfam" id="PF01568"/>
    </source>
</evidence>
<reference evidence="7 8" key="1">
    <citation type="journal article" date="2018" name="Environ. Microbiol.">
        <title>Ecological and genomic features of two widespread freshwater picocyanobacteria.</title>
        <authorList>
            <person name="Cabello-Yeves P.J."/>
            <person name="Picazo A."/>
            <person name="Camacho A."/>
            <person name="Callieri C."/>
            <person name="Rosselli R."/>
            <person name="Roda-Garcia J.J."/>
            <person name="Coutinho F.H."/>
            <person name="Rodriguez-Valera F."/>
        </authorList>
    </citation>
    <scope>NUCLEOTIDE SEQUENCE [LARGE SCALE GENOMIC DNA]</scope>
    <source>
        <strain evidence="7 8">Tous</strain>
    </source>
</reference>
<dbReference type="Gene3D" id="3.40.50.740">
    <property type="match status" value="1"/>
</dbReference>
<evidence type="ECO:0000313" key="7">
    <source>
        <dbReference type="EMBL" id="PSJ05678.1"/>
    </source>
</evidence>
<keyword evidence="8" id="KW-1185">Reference proteome</keyword>
<name>A0A2P7MWX9_9CYAN</name>
<dbReference type="Pfam" id="PF01568">
    <property type="entry name" value="Molydop_binding"/>
    <property type="match status" value="1"/>
</dbReference>
<dbReference type="EMBL" id="PXXO01000006">
    <property type="protein sequence ID" value="PSJ05678.1"/>
    <property type="molecule type" value="Genomic_DNA"/>
</dbReference>
<dbReference type="OrthoDB" id="9805142at2"/>
<dbReference type="PANTHER" id="PTHR43105:SF4">
    <property type="entry name" value="PROTEIN YDEP"/>
    <property type="match status" value="1"/>
</dbReference>
<dbReference type="RefSeq" id="WP_106502612.1">
    <property type="nucleotide sequence ID" value="NZ_PXXO01000006.1"/>
</dbReference>
<dbReference type="GO" id="GO:0016020">
    <property type="term" value="C:membrane"/>
    <property type="evidence" value="ECO:0007669"/>
    <property type="project" value="TreeGrafter"/>
</dbReference>
<keyword evidence="1" id="KW-0479">Metal-binding</keyword>
<evidence type="ECO:0000256" key="2">
    <source>
        <dbReference type="ARBA" id="ARBA00023004"/>
    </source>
</evidence>
<evidence type="ECO:0000259" key="5">
    <source>
        <dbReference type="Pfam" id="PF00384"/>
    </source>
</evidence>
<feature type="region of interest" description="Disordered" evidence="4">
    <location>
        <begin position="1"/>
        <end position="33"/>
    </location>
</feature>
<dbReference type="GO" id="GO:0051539">
    <property type="term" value="F:4 iron, 4 sulfur cluster binding"/>
    <property type="evidence" value="ECO:0007669"/>
    <property type="project" value="InterPro"/>
</dbReference>
<feature type="domain" description="Molybdopterin dinucleotide-binding" evidence="6">
    <location>
        <begin position="656"/>
        <end position="757"/>
    </location>
</feature>
<evidence type="ECO:0000256" key="1">
    <source>
        <dbReference type="ARBA" id="ARBA00022723"/>
    </source>
</evidence>
<dbReference type="SUPFAM" id="SSF53706">
    <property type="entry name" value="Formate dehydrogenase/DMSO reductase, domains 1-3"/>
    <property type="match status" value="1"/>
</dbReference>
<dbReference type="SUPFAM" id="SSF50692">
    <property type="entry name" value="ADC-like"/>
    <property type="match status" value="1"/>
</dbReference>
<keyword evidence="3" id="KW-0411">Iron-sulfur</keyword>
<dbReference type="PIRSF" id="PIRSF000144">
    <property type="entry name" value="CbbBc"/>
    <property type="match status" value="1"/>
</dbReference>
<dbReference type="GO" id="GO:0043546">
    <property type="term" value="F:molybdopterin cofactor binding"/>
    <property type="evidence" value="ECO:0007669"/>
    <property type="project" value="InterPro"/>
</dbReference>
<accession>A0A2P7MWX9</accession>
<feature type="domain" description="Molybdopterin oxidoreductase" evidence="5">
    <location>
        <begin position="126"/>
        <end position="494"/>
    </location>
</feature>
<keyword evidence="2" id="KW-0408">Iron</keyword>
<dbReference type="AlphaFoldDB" id="A0A2P7MWX9"/>
<organism evidence="7 8">
    <name type="scientific">Cyanobium usitatum str. Tous</name>
    <dbReference type="NCBI Taxonomy" id="2116684"/>
    <lineage>
        <taxon>Bacteria</taxon>
        <taxon>Bacillati</taxon>
        <taxon>Cyanobacteriota</taxon>
        <taxon>Cyanophyceae</taxon>
        <taxon>Synechococcales</taxon>
        <taxon>Prochlorococcaceae</taxon>
        <taxon>Cyanobium</taxon>
    </lineage>
</organism>
<evidence type="ECO:0000313" key="8">
    <source>
        <dbReference type="Proteomes" id="UP000243002"/>
    </source>
</evidence>
<feature type="compositionally biased region" description="Polar residues" evidence="4">
    <location>
        <begin position="1"/>
        <end position="17"/>
    </location>
</feature>
<dbReference type="Pfam" id="PF00384">
    <property type="entry name" value="Molybdopterin"/>
    <property type="match status" value="1"/>
</dbReference>
<evidence type="ECO:0000256" key="4">
    <source>
        <dbReference type="SAM" id="MobiDB-lite"/>
    </source>
</evidence>
<dbReference type="InterPro" id="IPR009010">
    <property type="entry name" value="Asp_de-COase-like_dom_sf"/>
</dbReference>
<protein>
    <submittedName>
        <fullName evidence="7">Oxidoreductase</fullName>
    </submittedName>
</protein>
<dbReference type="GO" id="GO:0008863">
    <property type="term" value="F:formate dehydrogenase (NAD+) activity"/>
    <property type="evidence" value="ECO:0007669"/>
    <property type="project" value="InterPro"/>
</dbReference>
<dbReference type="InterPro" id="IPR006657">
    <property type="entry name" value="MoPterin_dinucl-bd_dom"/>
</dbReference>
<dbReference type="InterPro" id="IPR050123">
    <property type="entry name" value="Prok_molybdopt-oxidoreductase"/>
</dbReference>
<gene>
    <name evidence="7" type="ORF">C7K55_06440</name>
</gene>
<sequence>MAPEQSGSPAASQSKASSELPAPEDADSGGGWPLIDGWARATLSPTGLRLWQTLNHKSACLSCAWGTGGQSGGFRDELGERLQRCLKSVEAIGAELQSAVPAEVFAGRSLAELQQLSSAECDQLGRLDRPLIQRAGSDHYQPISWEEVQDISAAAFARPSPERVASYSSGRSSNEAAYLLQLLLRALGSNNLADCSDLCHAPSSIGLSRVFGSGTSMVSLESLQQADGVVLVGSNAPANHPRLMNELIRLRERGGTVIVINPVLEAGLLKFGSPAFPIRSMLGGGSEIASLFLQPIPGSDTAVFLGLQKALLDSGAIDWEFVKAHADGWQALIEQIETTSWEAITGCCGLSREELEHTAARLAACKAVVFAWAMGITHHANGTANVQAIANTAVLTGNVARPGAGTMPIRGHSNVQGFGSMGVTVNLREPMRLALEQLLGRPLSPTRGYDTRALIEAAAAGAVDSLLCLGGNLYGANPDSRQAQAALGRIDTIIYLATKPNTGHFHGLAARQTLLLPVFNRFETPHRTTVESGNNWVRLNEPGSTHLGSGQLISEVEFLAELAHRLHGTEPIDWRRLQDPVYVRELIARTVPGYAAIAEIDSSKKEFEVAGRVFQEPCFATATGRAQLAVTPLPELGLPNANHFGGLAAGEQGLVLNLITARSYGQHNTVVYKQGDSYRGMPHRQTILVNPEDLAACGLRANQRVTVQGEAGQLDGIELIPGSVRPGAALMFYPEANVLMRAVSDPESGTPAFKRVPVLVRA</sequence>
<proteinExistence type="predicted"/>